<dbReference type="Proteomes" id="UP001195483">
    <property type="component" value="Unassembled WGS sequence"/>
</dbReference>
<evidence type="ECO:0000313" key="2">
    <source>
        <dbReference type="Proteomes" id="UP001195483"/>
    </source>
</evidence>
<sequence>MTDFSEYRVRYPKGKYSDKTYYFIGGIHFSNETNDKAAQELSDMTKLYPSSDKINDARFLLAVTYERMKDKDRAIKLYREMAKEVANPYKTKAEARLKEISNAIRATFLHN</sequence>
<comment type="caution">
    <text evidence="1">The sequence shown here is derived from an EMBL/GenBank/DDBJ whole genome shotgun (WGS) entry which is preliminary data.</text>
</comment>
<dbReference type="SUPFAM" id="SSF48452">
    <property type="entry name" value="TPR-like"/>
    <property type="match status" value="1"/>
</dbReference>
<dbReference type="Gene3D" id="1.25.40.10">
    <property type="entry name" value="Tetratricopeptide repeat domain"/>
    <property type="match status" value="1"/>
</dbReference>
<evidence type="ECO:0008006" key="3">
    <source>
        <dbReference type="Google" id="ProtNLM"/>
    </source>
</evidence>
<evidence type="ECO:0000313" key="1">
    <source>
        <dbReference type="EMBL" id="KAK3584264.1"/>
    </source>
</evidence>
<accession>A0AAE0VND3</accession>
<dbReference type="EMBL" id="JAEAOA010002069">
    <property type="protein sequence ID" value="KAK3584264.1"/>
    <property type="molecule type" value="Genomic_DNA"/>
</dbReference>
<proteinExistence type="predicted"/>
<protein>
    <recommendedName>
        <fullName evidence="3">Tetratricopeptide repeat protein</fullName>
    </recommendedName>
</protein>
<reference evidence="1" key="2">
    <citation type="journal article" date="2021" name="Genome Biol. Evol.">
        <title>Developing a high-quality reference genome for a parasitic bivalve with doubly uniparental inheritance (Bivalvia: Unionida).</title>
        <authorList>
            <person name="Smith C.H."/>
        </authorList>
    </citation>
    <scope>NUCLEOTIDE SEQUENCE</scope>
    <source>
        <strain evidence="1">CHS0354</strain>
        <tissue evidence="1">Mantle</tissue>
    </source>
</reference>
<dbReference type="AlphaFoldDB" id="A0AAE0VND3"/>
<reference evidence="1" key="1">
    <citation type="journal article" date="2021" name="Genome Biol. Evol.">
        <title>A High-Quality Reference Genome for a Parasitic Bivalve with Doubly Uniparental Inheritance (Bivalvia: Unionida).</title>
        <authorList>
            <person name="Smith C.H."/>
        </authorList>
    </citation>
    <scope>NUCLEOTIDE SEQUENCE</scope>
    <source>
        <strain evidence="1">CHS0354</strain>
    </source>
</reference>
<dbReference type="InterPro" id="IPR011990">
    <property type="entry name" value="TPR-like_helical_dom_sf"/>
</dbReference>
<reference evidence="1" key="3">
    <citation type="submission" date="2023-05" db="EMBL/GenBank/DDBJ databases">
        <authorList>
            <person name="Smith C.H."/>
        </authorList>
    </citation>
    <scope>NUCLEOTIDE SEQUENCE</scope>
    <source>
        <strain evidence="1">CHS0354</strain>
        <tissue evidence="1">Mantle</tissue>
    </source>
</reference>
<organism evidence="1 2">
    <name type="scientific">Potamilus streckersoni</name>
    <dbReference type="NCBI Taxonomy" id="2493646"/>
    <lineage>
        <taxon>Eukaryota</taxon>
        <taxon>Metazoa</taxon>
        <taxon>Spiralia</taxon>
        <taxon>Lophotrochozoa</taxon>
        <taxon>Mollusca</taxon>
        <taxon>Bivalvia</taxon>
        <taxon>Autobranchia</taxon>
        <taxon>Heteroconchia</taxon>
        <taxon>Palaeoheterodonta</taxon>
        <taxon>Unionida</taxon>
        <taxon>Unionoidea</taxon>
        <taxon>Unionidae</taxon>
        <taxon>Ambleminae</taxon>
        <taxon>Lampsilini</taxon>
        <taxon>Potamilus</taxon>
    </lineage>
</organism>
<name>A0AAE0VND3_9BIVA</name>
<gene>
    <name evidence="1" type="ORF">CHS0354_035345</name>
</gene>
<keyword evidence="2" id="KW-1185">Reference proteome</keyword>